<evidence type="ECO:0000313" key="4">
    <source>
        <dbReference type="Proteomes" id="UP000002051"/>
    </source>
</evidence>
<evidence type="ECO:0000313" key="3">
    <source>
        <dbReference type="EnsemblPlants" id="KEH37770"/>
    </source>
</evidence>
<accession>G7ZW98</accession>
<gene>
    <name evidence="2" type="ordered locus">MTR_2g047070</name>
</gene>
<dbReference type="HOGENOM" id="CLU_2281584_0_0_1"/>
<reference evidence="2 4" key="2">
    <citation type="journal article" date="2014" name="BMC Genomics">
        <title>An improved genome release (version Mt4.0) for the model legume Medicago truncatula.</title>
        <authorList>
            <person name="Tang H."/>
            <person name="Krishnakumar V."/>
            <person name="Bidwell S."/>
            <person name="Rosen B."/>
            <person name="Chan A."/>
            <person name="Zhou S."/>
            <person name="Gentzbittel L."/>
            <person name="Childs K.L."/>
            <person name="Yandell M."/>
            <person name="Gundlach H."/>
            <person name="Mayer K.F."/>
            <person name="Schwartz D.C."/>
            <person name="Town C.D."/>
        </authorList>
    </citation>
    <scope>GENOME REANNOTATION</scope>
    <source>
        <strain evidence="2">A17</strain>
        <strain evidence="3 4">cv. Jemalong A17</strain>
    </source>
</reference>
<dbReference type="Proteomes" id="UP000002051">
    <property type="component" value="Chromosome 2"/>
</dbReference>
<dbReference type="EMBL" id="CM001218">
    <property type="protein sequence ID" value="KEH37770.1"/>
    <property type="molecule type" value="Genomic_DNA"/>
</dbReference>
<dbReference type="PaxDb" id="3880-AES83486"/>
<dbReference type="EnsemblPlants" id="KEH37770">
    <property type="protein sequence ID" value="KEH37770"/>
    <property type="gene ID" value="MTR_2g047070"/>
</dbReference>
<name>G7ZW98_MEDTR</name>
<feature type="compositionally biased region" description="Low complexity" evidence="1">
    <location>
        <begin position="1"/>
        <end position="18"/>
    </location>
</feature>
<protein>
    <recommendedName>
        <fullName evidence="5">GRF zinc finger protein</fullName>
    </recommendedName>
</protein>
<evidence type="ECO:0000313" key="2">
    <source>
        <dbReference type="EMBL" id="KEH37770.1"/>
    </source>
</evidence>
<keyword evidence="4" id="KW-1185">Reference proteome</keyword>
<reference evidence="3" key="3">
    <citation type="submission" date="2015-04" db="UniProtKB">
        <authorList>
            <consortium name="EnsemblPlants"/>
        </authorList>
    </citation>
    <scope>IDENTIFICATION</scope>
    <source>
        <strain evidence="3">cv. Jemalong A17</strain>
    </source>
</reference>
<feature type="region of interest" description="Disordered" evidence="1">
    <location>
        <begin position="1"/>
        <end position="47"/>
    </location>
</feature>
<sequence>MSSSRGSHSFSISRNGGSRKSGGRSRNGGRNANNGGRNTNNGGRNPNQMMCTLPICGCKLPMRMYIATTFENQGRRFWCCRRWNGGMTPTMDDNAAMDVSKG</sequence>
<evidence type="ECO:0000256" key="1">
    <source>
        <dbReference type="SAM" id="MobiDB-lite"/>
    </source>
</evidence>
<evidence type="ECO:0008006" key="5">
    <source>
        <dbReference type="Google" id="ProtNLM"/>
    </source>
</evidence>
<dbReference type="AlphaFoldDB" id="G7ZW98"/>
<proteinExistence type="predicted"/>
<organism evidence="2 4">
    <name type="scientific">Medicago truncatula</name>
    <name type="common">Barrel medic</name>
    <name type="synonym">Medicago tribuloides</name>
    <dbReference type="NCBI Taxonomy" id="3880"/>
    <lineage>
        <taxon>Eukaryota</taxon>
        <taxon>Viridiplantae</taxon>
        <taxon>Streptophyta</taxon>
        <taxon>Embryophyta</taxon>
        <taxon>Tracheophyta</taxon>
        <taxon>Spermatophyta</taxon>
        <taxon>Magnoliopsida</taxon>
        <taxon>eudicotyledons</taxon>
        <taxon>Gunneridae</taxon>
        <taxon>Pentapetalae</taxon>
        <taxon>rosids</taxon>
        <taxon>fabids</taxon>
        <taxon>Fabales</taxon>
        <taxon>Fabaceae</taxon>
        <taxon>Papilionoideae</taxon>
        <taxon>50 kb inversion clade</taxon>
        <taxon>NPAAA clade</taxon>
        <taxon>Hologalegina</taxon>
        <taxon>IRL clade</taxon>
        <taxon>Trifolieae</taxon>
        <taxon>Medicago</taxon>
    </lineage>
</organism>
<reference evidence="2 4" key="1">
    <citation type="journal article" date="2011" name="Nature">
        <title>The Medicago genome provides insight into the evolution of rhizobial symbioses.</title>
        <authorList>
            <person name="Young N.D."/>
            <person name="Debelle F."/>
            <person name="Oldroyd G.E."/>
            <person name="Geurts R."/>
            <person name="Cannon S.B."/>
            <person name="Udvardi M.K."/>
            <person name="Benedito V.A."/>
            <person name="Mayer K.F."/>
            <person name="Gouzy J."/>
            <person name="Schoof H."/>
            <person name="Van de Peer Y."/>
            <person name="Proost S."/>
            <person name="Cook D.R."/>
            <person name="Meyers B.C."/>
            <person name="Spannagl M."/>
            <person name="Cheung F."/>
            <person name="De Mita S."/>
            <person name="Krishnakumar V."/>
            <person name="Gundlach H."/>
            <person name="Zhou S."/>
            <person name="Mudge J."/>
            <person name="Bharti A.K."/>
            <person name="Murray J.D."/>
            <person name="Naoumkina M.A."/>
            <person name="Rosen B."/>
            <person name="Silverstein K.A."/>
            <person name="Tang H."/>
            <person name="Rombauts S."/>
            <person name="Zhao P.X."/>
            <person name="Zhou P."/>
            <person name="Barbe V."/>
            <person name="Bardou P."/>
            <person name="Bechner M."/>
            <person name="Bellec A."/>
            <person name="Berger A."/>
            <person name="Berges H."/>
            <person name="Bidwell S."/>
            <person name="Bisseling T."/>
            <person name="Choisne N."/>
            <person name="Couloux A."/>
            <person name="Denny R."/>
            <person name="Deshpande S."/>
            <person name="Dai X."/>
            <person name="Doyle J.J."/>
            <person name="Dudez A.M."/>
            <person name="Farmer A.D."/>
            <person name="Fouteau S."/>
            <person name="Franken C."/>
            <person name="Gibelin C."/>
            <person name="Gish J."/>
            <person name="Goldstein S."/>
            <person name="Gonzalez A.J."/>
            <person name="Green P.J."/>
            <person name="Hallab A."/>
            <person name="Hartog M."/>
            <person name="Hua A."/>
            <person name="Humphray S.J."/>
            <person name="Jeong D.H."/>
            <person name="Jing Y."/>
            <person name="Jocker A."/>
            <person name="Kenton S.M."/>
            <person name="Kim D.J."/>
            <person name="Klee K."/>
            <person name="Lai H."/>
            <person name="Lang C."/>
            <person name="Lin S."/>
            <person name="Macmil S.L."/>
            <person name="Magdelenat G."/>
            <person name="Matthews L."/>
            <person name="McCorrison J."/>
            <person name="Monaghan E.L."/>
            <person name="Mun J.H."/>
            <person name="Najar F.Z."/>
            <person name="Nicholson C."/>
            <person name="Noirot C."/>
            <person name="O'Bleness M."/>
            <person name="Paule C.R."/>
            <person name="Poulain J."/>
            <person name="Prion F."/>
            <person name="Qin B."/>
            <person name="Qu C."/>
            <person name="Retzel E.F."/>
            <person name="Riddle C."/>
            <person name="Sallet E."/>
            <person name="Samain S."/>
            <person name="Samson N."/>
            <person name="Sanders I."/>
            <person name="Saurat O."/>
            <person name="Scarpelli C."/>
            <person name="Schiex T."/>
            <person name="Segurens B."/>
            <person name="Severin A.J."/>
            <person name="Sherrier D.J."/>
            <person name="Shi R."/>
            <person name="Sims S."/>
            <person name="Singer S.R."/>
            <person name="Sinharoy S."/>
            <person name="Sterck L."/>
            <person name="Viollet A."/>
            <person name="Wang B.B."/>
            <person name="Wang K."/>
            <person name="Wang M."/>
            <person name="Wang X."/>
            <person name="Warfsmann J."/>
            <person name="Weissenbach J."/>
            <person name="White D.D."/>
            <person name="White J.D."/>
            <person name="Wiley G.B."/>
            <person name="Wincker P."/>
            <person name="Xing Y."/>
            <person name="Yang L."/>
            <person name="Yao Z."/>
            <person name="Ying F."/>
            <person name="Zhai J."/>
            <person name="Zhou L."/>
            <person name="Zuber A."/>
            <person name="Denarie J."/>
            <person name="Dixon R.A."/>
            <person name="May G.D."/>
            <person name="Schwartz D.C."/>
            <person name="Rogers J."/>
            <person name="Quetier F."/>
            <person name="Town C.D."/>
            <person name="Roe B.A."/>
        </authorList>
    </citation>
    <scope>NUCLEOTIDE SEQUENCE [LARGE SCALE GENOMIC DNA]</scope>
    <source>
        <strain evidence="2">A17</strain>
        <strain evidence="3 4">cv. Jemalong A17</strain>
    </source>
</reference>
<feature type="compositionally biased region" description="Low complexity" evidence="1">
    <location>
        <begin position="28"/>
        <end position="47"/>
    </location>
</feature>